<dbReference type="InterPro" id="IPR027806">
    <property type="entry name" value="HARBI1_dom"/>
</dbReference>
<sequence length="786" mass="88603">MEPFNLQTSNGTGYVGGIQGGQLFTGLLFFNDGHFAQPVDDEDSQIDLNLYTVPSSQGPANNLPRDFAPVSPNDGLDEDIVNPSVQAAPAAQDTARRSDYAAGSSSGDERAQAAAERSNRRSSLPPRPANSQGNPAKKQRQNWETWQTEWLCEFQKIENEEMNGLVGRENLQPSEERWSKVQERLAEKGIHRSISQIQRKWEGTLAKYKKIRDWGFCSGVAPYSELTQEQRKEADLDPNYPESVFMSIHSWYKDRPVMNPPCMQNSMPAFGRSVETPPSPMQRPTTPIPSDTERGPSETLSDVAGRANSGRRKQKDMSRSSAAVVDAVDKLGSSLVAVEEKRGLREVEHQKFMQNHMVARAEQDQRQHAEMVNVFKTMADAFMLMAQHRLRKPAVLDTLTFYIPDRASQPSSWSTAVALAGILAASEEGEQKQWWVKERSLIWFDYFLLHAYDVQRWISCVCMPRALFMWLCGEIGPAIQKEDTTWRKAVPVEVRVGAVLYRLASGMTYFHVADKFGIGTSTVQEFMEEVIDAVINLLGPRFLYWPTGRDMERVSSGFYRKVGLPNCQGAIDGTHIRLRKAPIGGETQRDWYNRKGWHSVVLQTICDSKGTFLDISVGMPGCVHDSRVLTRSRFWDAVLSGRILQEPVITINGDFRLRPYILGDSGYQMMPWLIKPYPQGRMTPVQRAFNDRQVRGRLIIEQTFGILKARFPILSLGIGSSHTWGAKVVHACCILHNILVHNRVGMPERRGEVEADQTSVNREQVEADQGGDEIRTALAEYIVYND</sequence>
<feature type="region of interest" description="Disordered" evidence="8">
    <location>
        <begin position="270"/>
        <end position="322"/>
    </location>
</feature>
<dbReference type="Pfam" id="PF13837">
    <property type="entry name" value="Myb_DNA-bind_4"/>
    <property type="match status" value="1"/>
</dbReference>
<evidence type="ECO:0000256" key="1">
    <source>
        <dbReference type="ARBA" id="ARBA00001968"/>
    </source>
</evidence>
<evidence type="ECO:0000313" key="12">
    <source>
        <dbReference type="Proteomes" id="UP001633002"/>
    </source>
</evidence>
<comment type="subcellular location">
    <subcellularLocation>
        <location evidence="2">Nucleus</location>
    </subcellularLocation>
</comment>
<evidence type="ECO:0000256" key="3">
    <source>
        <dbReference type="ARBA" id="ARBA00006958"/>
    </source>
</evidence>
<feature type="domain" description="Myb/SANT-like DNA-binding" evidence="10">
    <location>
        <begin position="146"/>
        <end position="214"/>
    </location>
</feature>
<evidence type="ECO:0000313" key="11">
    <source>
        <dbReference type="EMBL" id="KAL3692208.1"/>
    </source>
</evidence>
<name>A0ABD3HKR6_9MARC</name>
<comment type="cofactor">
    <cofactor evidence="1">
        <name>a divalent metal cation</name>
        <dbReference type="ChEBI" id="CHEBI:60240"/>
    </cofactor>
</comment>
<evidence type="ECO:0000256" key="4">
    <source>
        <dbReference type="ARBA" id="ARBA00022722"/>
    </source>
</evidence>
<comment type="caution">
    <text evidence="11">The sequence shown here is derived from an EMBL/GenBank/DDBJ whole genome shotgun (WGS) entry which is preliminary data.</text>
</comment>
<dbReference type="AlphaFoldDB" id="A0ABD3HKR6"/>
<evidence type="ECO:0000256" key="7">
    <source>
        <dbReference type="ARBA" id="ARBA00023242"/>
    </source>
</evidence>
<keyword evidence="5" id="KW-0479">Metal-binding</keyword>
<keyword evidence="6" id="KW-0378">Hydrolase</keyword>
<gene>
    <name evidence="11" type="ORF">R1sor_005859</name>
</gene>
<evidence type="ECO:0008006" key="13">
    <source>
        <dbReference type="Google" id="ProtNLM"/>
    </source>
</evidence>
<comment type="similarity">
    <text evidence="3">Belongs to the HARBI1 family.</text>
</comment>
<dbReference type="PANTHER" id="PTHR22930">
    <property type="match status" value="1"/>
</dbReference>
<proteinExistence type="inferred from homology"/>
<dbReference type="Pfam" id="PF13359">
    <property type="entry name" value="DDE_Tnp_4"/>
    <property type="match status" value="1"/>
</dbReference>
<reference evidence="11 12" key="1">
    <citation type="submission" date="2024-09" db="EMBL/GenBank/DDBJ databases">
        <title>Chromosome-scale assembly of Riccia sorocarpa.</title>
        <authorList>
            <person name="Paukszto L."/>
        </authorList>
    </citation>
    <scope>NUCLEOTIDE SEQUENCE [LARGE SCALE GENOMIC DNA]</scope>
    <source>
        <strain evidence="11">LP-2024</strain>
        <tissue evidence="11">Aerial parts of the thallus</tissue>
    </source>
</reference>
<dbReference type="EMBL" id="JBJQOH010000003">
    <property type="protein sequence ID" value="KAL3692208.1"/>
    <property type="molecule type" value="Genomic_DNA"/>
</dbReference>
<accession>A0ABD3HKR6</accession>
<feature type="domain" description="DDE Tnp4" evidence="9">
    <location>
        <begin position="571"/>
        <end position="737"/>
    </location>
</feature>
<dbReference type="GO" id="GO:0046872">
    <property type="term" value="F:metal ion binding"/>
    <property type="evidence" value="ECO:0007669"/>
    <property type="project" value="UniProtKB-KW"/>
</dbReference>
<evidence type="ECO:0000256" key="2">
    <source>
        <dbReference type="ARBA" id="ARBA00004123"/>
    </source>
</evidence>
<evidence type="ECO:0000256" key="6">
    <source>
        <dbReference type="ARBA" id="ARBA00022801"/>
    </source>
</evidence>
<dbReference type="GO" id="GO:0005634">
    <property type="term" value="C:nucleus"/>
    <property type="evidence" value="ECO:0007669"/>
    <property type="project" value="UniProtKB-SubCell"/>
</dbReference>
<keyword evidence="7" id="KW-0539">Nucleus</keyword>
<dbReference type="InterPro" id="IPR044822">
    <property type="entry name" value="Myb_DNA-bind_4"/>
</dbReference>
<keyword evidence="4" id="KW-0540">Nuclease</keyword>
<evidence type="ECO:0000259" key="10">
    <source>
        <dbReference type="Pfam" id="PF13837"/>
    </source>
</evidence>
<dbReference type="GO" id="GO:0016787">
    <property type="term" value="F:hydrolase activity"/>
    <property type="evidence" value="ECO:0007669"/>
    <property type="project" value="UniProtKB-KW"/>
</dbReference>
<dbReference type="InterPro" id="IPR045249">
    <property type="entry name" value="HARBI1-like"/>
</dbReference>
<evidence type="ECO:0000256" key="5">
    <source>
        <dbReference type="ARBA" id="ARBA00022723"/>
    </source>
</evidence>
<dbReference type="Proteomes" id="UP001633002">
    <property type="component" value="Unassembled WGS sequence"/>
</dbReference>
<feature type="region of interest" description="Disordered" evidence="8">
    <location>
        <begin position="51"/>
        <end position="142"/>
    </location>
</feature>
<dbReference type="PANTHER" id="PTHR22930:SF287">
    <property type="entry name" value="NUCLEASE HARBI1 ISOFORM X1"/>
    <property type="match status" value="1"/>
</dbReference>
<evidence type="ECO:0000256" key="8">
    <source>
        <dbReference type="SAM" id="MobiDB-lite"/>
    </source>
</evidence>
<organism evidence="11 12">
    <name type="scientific">Riccia sorocarpa</name>
    <dbReference type="NCBI Taxonomy" id="122646"/>
    <lineage>
        <taxon>Eukaryota</taxon>
        <taxon>Viridiplantae</taxon>
        <taxon>Streptophyta</taxon>
        <taxon>Embryophyta</taxon>
        <taxon>Marchantiophyta</taxon>
        <taxon>Marchantiopsida</taxon>
        <taxon>Marchantiidae</taxon>
        <taxon>Marchantiales</taxon>
        <taxon>Ricciaceae</taxon>
        <taxon>Riccia</taxon>
    </lineage>
</organism>
<dbReference type="GO" id="GO:0004518">
    <property type="term" value="F:nuclease activity"/>
    <property type="evidence" value="ECO:0007669"/>
    <property type="project" value="UniProtKB-KW"/>
</dbReference>
<keyword evidence="12" id="KW-1185">Reference proteome</keyword>
<evidence type="ECO:0000259" key="9">
    <source>
        <dbReference type="Pfam" id="PF13359"/>
    </source>
</evidence>
<protein>
    <recommendedName>
        <fullName evidence="13">DDE Tnp4 domain-containing protein</fullName>
    </recommendedName>
</protein>